<dbReference type="PANTHER" id="PTHR11782">
    <property type="entry name" value="ADENOSINE/GUANOSINE DIPHOSPHATASE"/>
    <property type="match status" value="1"/>
</dbReference>
<dbReference type="GO" id="GO:0017111">
    <property type="term" value="F:ribonucleoside triphosphate phosphatase activity"/>
    <property type="evidence" value="ECO:0007669"/>
    <property type="project" value="TreeGrafter"/>
</dbReference>
<dbReference type="EMBL" id="AGCU01190387">
    <property type="status" value="NOT_ANNOTATED_CDS"/>
    <property type="molecule type" value="Genomic_DNA"/>
</dbReference>
<dbReference type="GO" id="GO:0009134">
    <property type="term" value="P:nucleoside diphosphate catabolic process"/>
    <property type="evidence" value="ECO:0007669"/>
    <property type="project" value="TreeGrafter"/>
</dbReference>
<accession>K7G7D4</accession>
<dbReference type="PANTHER" id="PTHR11782:SF33">
    <property type="entry name" value="ECTONUCLEOSIDE TRIPHOSPHATE DIPHOSPHOHYDROLASE 2"/>
    <property type="match status" value="1"/>
</dbReference>
<evidence type="ECO:0000256" key="1">
    <source>
        <dbReference type="ARBA" id="ARBA00009283"/>
    </source>
</evidence>
<reference evidence="5" key="2">
    <citation type="journal article" date="2013" name="Nat. Genet.">
        <title>The draft genomes of soft-shell turtle and green sea turtle yield insights into the development and evolution of the turtle-specific body plan.</title>
        <authorList>
            <person name="Wang Z."/>
            <person name="Pascual-Anaya J."/>
            <person name="Zadissa A."/>
            <person name="Li W."/>
            <person name="Niimura Y."/>
            <person name="Huang Z."/>
            <person name="Li C."/>
            <person name="White S."/>
            <person name="Xiong Z."/>
            <person name="Fang D."/>
            <person name="Wang B."/>
            <person name="Ming Y."/>
            <person name="Chen Y."/>
            <person name="Zheng Y."/>
            <person name="Kuraku S."/>
            <person name="Pignatelli M."/>
            <person name="Herrero J."/>
            <person name="Beal K."/>
            <person name="Nozawa M."/>
            <person name="Li Q."/>
            <person name="Wang J."/>
            <person name="Zhang H."/>
            <person name="Yu L."/>
            <person name="Shigenobu S."/>
            <person name="Wang J."/>
            <person name="Liu J."/>
            <person name="Flicek P."/>
            <person name="Searle S."/>
            <person name="Wang J."/>
            <person name="Kuratani S."/>
            <person name="Yin Y."/>
            <person name="Aken B."/>
            <person name="Zhang G."/>
            <person name="Irie N."/>
        </authorList>
    </citation>
    <scope>NUCLEOTIDE SEQUENCE [LARGE SCALE GENOMIC DNA]</scope>
    <source>
        <strain evidence="5">Daiwa-1</strain>
    </source>
</reference>
<evidence type="ECO:0000313" key="5">
    <source>
        <dbReference type="Proteomes" id="UP000007267"/>
    </source>
</evidence>
<comment type="similarity">
    <text evidence="1">Belongs to the GDA1/CD39 NTPase family.</text>
</comment>
<protein>
    <recommendedName>
        <fullName evidence="6">Ectonucleoside triphosphate diphosphohydrolase 2</fullName>
    </recommendedName>
</protein>
<reference evidence="4" key="4">
    <citation type="submission" date="2025-09" db="UniProtKB">
        <authorList>
            <consortium name="Ensembl"/>
        </authorList>
    </citation>
    <scope>IDENTIFICATION</scope>
</reference>
<dbReference type="GeneTree" id="ENSGT01150000286965"/>
<dbReference type="EMBL" id="AGCU01190388">
    <property type="status" value="NOT_ANNOTATED_CDS"/>
    <property type="molecule type" value="Genomic_DNA"/>
</dbReference>
<dbReference type="Gene3D" id="3.30.420.150">
    <property type="entry name" value="Exopolyphosphatase. Domain 2"/>
    <property type="match status" value="1"/>
</dbReference>
<dbReference type="Proteomes" id="UP000007267">
    <property type="component" value="Unassembled WGS sequence"/>
</dbReference>
<dbReference type="Gene3D" id="3.30.420.40">
    <property type="match status" value="1"/>
</dbReference>
<evidence type="ECO:0000313" key="4">
    <source>
        <dbReference type="Ensembl" id="ENSPSIP00000016195.1"/>
    </source>
</evidence>
<dbReference type="GO" id="GO:0004382">
    <property type="term" value="F:GDP phosphatase activity"/>
    <property type="evidence" value="ECO:0007669"/>
    <property type="project" value="TreeGrafter"/>
</dbReference>
<name>K7G7D4_PELSI</name>
<reference evidence="4" key="3">
    <citation type="submission" date="2025-08" db="UniProtKB">
        <authorList>
            <consortium name="Ensembl"/>
        </authorList>
    </citation>
    <scope>IDENTIFICATION</scope>
</reference>
<dbReference type="InterPro" id="IPR000407">
    <property type="entry name" value="GDA1_CD39_NTPase"/>
</dbReference>
<dbReference type="Pfam" id="PF01150">
    <property type="entry name" value="GDA1_CD39"/>
    <property type="match status" value="1"/>
</dbReference>
<dbReference type="eggNOG" id="KOG1386">
    <property type="taxonomic scope" value="Eukaryota"/>
</dbReference>
<feature type="transmembrane region" description="Helical" evidence="3">
    <location>
        <begin position="466"/>
        <end position="489"/>
    </location>
</feature>
<keyword evidence="5" id="KW-1185">Reference proteome</keyword>
<evidence type="ECO:0000256" key="3">
    <source>
        <dbReference type="SAM" id="Phobius"/>
    </source>
</evidence>
<proteinExistence type="inferred from homology"/>
<dbReference type="HOGENOM" id="CLU_010246_2_3_1"/>
<sequence length="499" mass="54575">MSWPELLPPSLVILAGLIGILLLSVTTKDVQNPPRSKFGIVLDAGPSRTALFIYRWPASKENDTGVVSDYSSCAEPGPGIHHYAGSPEQAGSSLKPCLSQAMKEIPTQQHGQTPVYLGATDSTRLSTLTSPAVSDSLLAAVSSALKLFPFDFRGAEILSPPQQAVFGWVTVNYLLENFIKYGWSGQWSRSRKGTVGVMTVGDASTQVTFKIKERSIAPENEVTLRLFGQAHRVYTHQAPCYGRDQLRRRLLLKAIQDHGYVRTVSHPCWPLSYSRDVPFGSVHAGPCSANNIPLRAVTSEDVFHVTGSSNSSACRKLMGSLFNSSLFCNFSQCSPNGVFQPNRARLCVCSSALYWTEELLPGPSGLKMKPAPDLGQAVDSLCGMSLEELSKMSQASPDRLADHCSVSTFLYHLRARGFLFDWDSSGQTTFQERVGNTSAGWTLGYMLNLTNAIPEEKPSSLKGIEYGVWPLLFILFVLLLTGSFTRIAYRVMAKDDGQD</sequence>
<keyword evidence="2" id="KW-0378">Hydrolase</keyword>
<dbReference type="AlphaFoldDB" id="K7G7D4"/>
<keyword evidence="3" id="KW-0472">Membrane</keyword>
<dbReference type="OMA" id="IEPGVWS"/>
<keyword evidence="3" id="KW-1133">Transmembrane helix</keyword>
<dbReference type="Ensembl" id="ENSPSIT00000016271.1">
    <property type="protein sequence ID" value="ENSPSIP00000016195.1"/>
    <property type="gene ID" value="ENSPSIG00000014351.1"/>
</dbReference>
<organism evidence="4 5">
    <name type="scientific">Pelodiscus sinensis</name>
    <name type="common">Chinese softshell turtle</name>
    <name type="synonym">Trionyx sinensis</name>
    <dbReference type="NCBI Taxonomy" id="13735"/>
    <lineage>
        <taxon>Eukaryota</taxon>
        <taxon>Metazoa</taxon>
        <taxon>Chordata</taxon>
        <taxon>Craniata</taxon>
        <taxon>Vertebrata</taxon>
        <taxon>Euteleostomi</taxon>
        <taxon>Archelosauria</taxon>
        <taxon>Testudinata</taxon>
        <taxon>Testudines</taxon>
        <taxon>Cryptodira</taxon>
        <taxon>Trionychia</taxon>
        <taxon>Trionychidae</taxon>
        <taxon>Pelodiscus</taxon>
    </lineage>
</organism>
<evidence type="ECO:0008006" key="6">
    <source>
        <dbReference type="Google" id="ProtNLM"/>
    </source>
</evidence>
<dbReference type="EMBL" id="AGCU01190389">
    <property type="status" value="NOT_ANNOTATED_CDS"/>
    <property type="molecule type" value="Genomic_DNA"/>
</dbReference>
<dbReference type="GO" id="GO:0045134">
    <property type="term" value="F:UDP phosphatase activity"/>
    <property type="evidence" value="ECO:0007669"/>
    <property type="project" value="TreeGrafter"/>
</dbReference>
<dbReference type="GO" id="GO:0005886">
    <property type="term" value="C:plasma membrane"/>
    <property type="evidence" value="ECO:0007669"/>
    <property type="project" value="TreeGrafter"/>
</dbReference>
<reference evidence="5" key="1">
    <citation type="submission" date="2011-10" db="EMBL/GenBank/DDBJ databases">
        <authorList>
            <consortium name="Soft-shell Turtle Genome Consortium"/>
        </authorList>
    </citation>
    <scope>NUCLEOTIDE SEQUENCE [LARGE SCALE GENOMIC DNA]</scope>
    <source>
        <strain evidence="5">Daiwa-1</strain>
    </source>
</reference>
<keyword evidence="3" id="KW-0812">Transmembrane</keyword>
<evidence type="ECO:0000256" key="2">
    <source>
        <dbReference type="ARBA" id="ARBA00022801"/>
    </source>
</evidence>